<gene>
    <name evidence="2" type="ORF">SAMN04487772_12415</name>
</gene>
<dbReference type="GO" id="GO:0016301">
    <property type="term" value="F:kinase activity"/>
    <property type="evidence" value="ECO:0007669"/>
    <property type="project" value="UniProtKB-KW"/>
</dbReference>
<dbReference type="STRING" id="29364.SAMN04487772_12415"/>
<evidence type="ECO:0000259" key="1">
    <source>
        <dbReference type="PROSITE" id="PS50042"/>
    </source>
</evidence>
<name>A0A1I0ERD1_9FIRM</name>
<dbReference type="InterPro" id="IPR018490">
    <property type="entry name" value="cNMP-bd_dom_sf"/>
</dbReference>
<dbReference type="CDD" id="cd00038">
    <property type="entry name" value="CAP_ED"/>
    <property type="match status" value="1"/>
</dbReference>
<dbReference type="Gene3D" id="2.60.120.10">
    <property type="entry name" value="Jelly Rolls"/>
    <property type="match status" value="1"/>
</dbReference>
<dbReference type="AlphaFoldDB" id="A0A1I0ERD1"/>
<accession>A0A1I0ERD1</accession>
<keyword evidence="2" id="KW-0418">Kinase</keyword>
<dbReference type="EMBL" id="FOHN01000024">
    <property type="protein sequence ID" value="SET48008.1"/>
    <property type="molecule type" value="Genomic_DNA"/>
</dbReference>
<dbReference type="Proteomes" id="UP000199800">
    <property type="component" value="Unassembled WGS sequence"/>
</dbReference>
<evidence type="ECO:0000313" key="3">
    <source>
        <dbReference type="Proteomes" id="UP000199800"/>
    </source>
</evidence>
<feature type="domain" description="Cyclic nucleotide-binding" evidence="1">
    <location>
        <begin position="1"/>
        <end position="60"/>
    </location>
</feature>
<sequence>MGVNDFMEALNKNAMNQVPEGTIIFKEGDIANYVGLVLRGRVQIESRGSKVTAGAGTFIGVADFAIGRYQSTYYAVDNVIIYIFEIASFEDLKKAVSANRDYGGLMIASQSRYIRELERIRADLMDQAKKLEAFLKDTYKELVTFSVRSGYPTQDISMIQDLTPNETVLGEKQEAVDYFCASSELSIDLCKTFYSDSRISVYTAKQQVEVINLLIEECTQTACYIVEELSCLYSEEDSCLLKQVVRLIKDISADKNNKEFTSNLFDRCVEVINKTESMLSQNTGYDIILDREYLEDAYYSIMSGDFSEAAQETSEEAVIDENTVMFEVKDALNKILHYSRETEEEAREFKQLLMEFARLDDKLSSDDSARKIRRRISEAYYQLYEKVFLVAYEKQDNNLVIDLFLNFGFVDENLLTKEQIMDLCRLRFDMENAAPCRIYSMKDWLTCIYEQKKDPSKSEFDLDYYDNLRERKRMEKLTEREITELSQNKELKLEYEIKNMLKYNTRIASGRISTYVPFLHQEVFYGRVQKAFHTAKQINAAVNRLLSVDYSIFYRERVYSDLENGITKEYIMEQVFPDIILLPVCGSRAIMWQEITGRKRNTPGRFLIPALTEENLEEMLVELFGRFRWELCRTIQGTAWNNIQYPSLTSEYVDYIQFYQKNRDLTAEKKEKLKAQIARGRGNNREVFLIDYIAWVTRECRGEIRLNKVARGLLATYVPFLKDVREKVIAQPIFAEAYNKFERHRTHKVREMEMRIRALEKDKIEVPEEVMNTLEFYKDK</sequence>
<dbReference type="InterPro" id="IPR000595">
    <property type="entry name" value="cNMP-bd_dom"/>
</dbReference>
<dbReference type="Pfam" id="PF00027">
    <property type="entry name" value="cNMP_binding"/>
    <property type="match status" value="1"/>
</dbReference>
<keyword evidence="3" id="KW-1185">Reference proteome</keyword>
<protein>
    <submittedName>
        <fullName evidence="2">cAMP-binding domain of CRP or a regulatory subunit of cAMP-dependent protein kinases</fullName>
    </submittedName>
</protein>
<organism evidence="2 3">
    <name type="scientific">[Clostridium] polysaccharolyticum</name>
    <dbReference type="NCBI Taxonomy" id="29364"/>
    <lineage>
        <taxon>Bacteria</taxon>
        <taxon>Bacillati</taxon>
        <taxon>Bacillota</taxon>
        <taxon>Clostridia</taxon>
        <taxon>Lachnospirales</taxon>
        <taxon>Lachnospiraceae</taxon>
    </lineage>
</organism>
<reference evidence="2 3" key="1">
    <citation type="submission" date="2016-10" db="EMBL/GenBank/DDBJ databases">
        <authorList>
            <person name="de Groot N.N."/>
        </authorList>
    </citation>
    <scope>NUCLEOTIDE SEQUENCE [LARGE SCALE GENOMIC DNA]</scope>
    <source>
        <strain evidence="2 3">DSM 1801</strain>
    </source>
</reference>
<evidence type="ECO:0000313" key="2">
    <source>
        <dbReference type="EMBL" id="SET48008.1"/>
    </source>
</evidence>
<dbReference type="OrthoDB" id="334160at2"/>
<dbReference type="SUPFAM" id="SSF51206">
    <property type="entry name" value="cAMP-binding domain-like"/>
    <property type="match status" value="1"/>
</dbReference>
<dbReference type="PROSITE" id="PS50042">
    <property type="entry name" value="CNMP_BINDING_3"/>
    <property type="match status" value="1"/>
</dbReference>
<proteinExistence type="predicted"/>
<dbReference type="InterPro" id="IPR014710">
    <property type="entry name" value="RmlC-like_jellyroll"/>
</dbReference>
<keyword evidence="2" id="KW-0808">Transferase</keyword>